<dbReference type="PROSITE" id="PS40000">
    <property type="entry name" value="DM_1"/>
    <property type="match status" value="1"/>
</dbReference>
<keyword evidence="1 5" id="KW-0479">Metal-binding</keyword>
<name>A0A1I7RMS0_BURXY</name>
<evidence type="ECO:0000256" key="4">
    <source>
        <dbReference type="ARBA" id="ARBA00023242"/>
    </source>
</evidence>
<dbReference type="SUPFAM" id="SSF82927">
    <property type="entry name" value="Cysteine-rich DNA binding domain, (DM domain)"/>
    <property type="match status" value="1"/>
</dbReference>
<evidence type="ECO:0000313" key="8">
    <source>
        <dbReference type="WBParaSite" id="BXY_0200600.1"/>
    </source>
</evidence>
<feature type="DNA-binding region" description="DM" evidence="5">
    <location>
        <begin position="32"/>
        <end position="88"/>
    </location>
</feature>
<proteinExistence type="predicted"/>
<evidence type="ECO:0000256" key="5">
    <source>
        <dbReference type="PROSITE-ProRule" id="PRU00070"/>
    </source>
</evidence>
<evidence type="ECO:0000259" key="6">
    <source>
        <dbReference type="PROSITE" id="PS50809"/>
    </source>
</evidence>
<organism evidence="7 8">
    <name type="scientific">Bursaphelenchus xylophilus</name>
    <name type="common">Pinewood nematode worm</name>
    <name type="synonym">Aphelenchoides xylophilus</name>
    <dbReference type="NCBI Taxonomy" id="6326"/>
    <lineage>
        <taxon>Eukaryota</taxon>
        <taxon>Metazoa</taxon>
        <taxon>Ecdysozoa</taxon>
        <taxon>Nematoda</taxon>
        <taxon>Chromadorea</taxon>
        <taxon>Rhabditida</taxon>
        <taxon>Tylenchina</taxon>
        <taxon>Tylenchomorpha</taxon>
        <taxon>Aphelenchoidea</taxon>
        <taxon>Aphelenchoididae</taxon>
        <taxon>Bursaphelenchus</taxon>
    </lineage>
</organism>
<evidence type="ECO:0000256" key="1">
    <source>
        <dbReference type="ARBA" id="ARBA00022723"/>
    </source>
</evidence>
<feature type="domain" description="DM" evidence="6">
    <location>
        <begin position="32"/>
        <end position="88"/>
    </location>
</feature>
<reference evidence="8" key="1">
    <citation type="submission" date="2016-11" db="UniProtKB">
        <authorList>
            <consortium name="WormBaseParasite"/>
        </authorList>
    </citation>
    <scope>IDENTIFICATION</scope>
</reference>
<evidence type="ECO:0000256" key="2">
    <source>
        <dbReference type="ARBA" id="ARBA00022833"/>
    </source>
</evidence>
<dbReference type="PROSITE" id="PS50809">
    <property type="entry name" value="DM_2"/>
    <property type="match status" value="1"/>
</dbReference>
<evidence type="ECO:0000313" key="7">
    <source>
        <dbReference type="Proteomes" id="UP000095284"/>
    </source>
</evidence>
<accession>A0A1I7RMS0</accession>
<dbReference type="InterPro" id="IPR001275">
    <property type="entry name" value="DM_DNA-bd"/>
</dbReference>
<keyword evidence="3 5" id="KW-0238">DNA-binding</keyword>
<comment type="subcellular location">
    <subcellularLocation>
        <location evidence="5">Nucleus</location>
    </subcellularLocation>
</comment>
<sequence>MNMFNPVSALSTLNVNQLASKISGVNKRVYYCQRCLNHGRLEPRKNHKCECAFINCQCNKCILVEKRRVLNTQLHELEDTAASAALVKLEEIPEQEDDLQADEMRLKGAPNRQNNTSIMSVMVLMPSSNFLFHCCNLQGPPQLI</sequence>
<dbReference type="GO" id="GO:0006355">
    <property type="term" value="P:regulation of DNA-templated transcription"/>
    <property type="evidence" value="ECO:0007669"/>
    <property type="project" value="InterPro"/>
</dbReference>
<protein>
    <submittedName>
        <fullName evidence="8">DM domain-containing protein</fullName>
    </submittedName>
</protein>
<dbReference type="AlphaFoldDB" id="A0A1I7RMS0"/>
<dbReference type="InterPro" id="IPR036407">
    <property type="entry name" value="DM_DNA-bd_sf"/>
</dbReference>
<dbReference type="Pfam" id="PF00751">
    <property type="entry name" value="DM"/>
    <property type="match status" value="1"/>
</dbReference>
<dbReference type="SMART" id="SM00301">
    <property type="entry name" value="DM"/>
    <property type="match status" value="1"/>
</dbReference>
<keyword evidence="4 5" id="KW-0539">Nucleus</keyword>
<evidence type="ECO:0000256" key="3">
    <source>
        <dbReference type="ARBA" id="ARBA00023125"/>
    </source>
</evidence>
<dbReference type="GO" id="GO:0005634">
    <property type="term" value="C:nucleus"/>
    <property type="evidence" value="ECO:0007669"/>
    <property type="project" value="UniProtKB-SubCell"/>
</dbReference>
<dbReference type="GO" id="GO:0043565">
    <property type="term" value="F:sequence-specific DNA binding"/>
    <property type="evidence" value="ECO:0007669"/>
    <property type="project" value="InterPro"/>
</dbReference>
<keyword evidence="2 5" id="KW-0862">Zinc</keyword>
<dbReference type="Proteomes" id="UP000095284">
    <property type="component" value="Unplaced"/>
</dbReference>
<dbReference type="Gene3D" id="4.10.1040.10">
    <property type="entry name" value="DM DNA-binding domain"/>
    <property type="match status" value="1"/>
</dbReference>
<dbReference type="WBParaSite" id="BXY_0200600.1">
    <property type="protein sequence ID" value="BXY_0200600.1"/>
    <property type="gene ID" value="BXY_0200600"/>
</dbReference>
<dbReference type="GO" id="GO:0046872">
    <property type="term" value="F:metal ion binding"/>
    <property type="evidence" value="ECO:0007669"/>
    <property type="project" value="UniProtKB-KW"/>
</dbReference>